<name>A0ABQ9XXZ6_9EUKA</name>
<organism evidence="1 2">
    <name type="scientific">Blattamonas nauphoetae</name>
    <dbReference type="NCBI Taxonomy" id="2049346"/>
    <lineage>
        <taxon>Eukaryota</taxon>
        <taxon>Metamonada</taxon>
        <taxon>Preaxostyla</taxon>
        <taxon>Oxymonadida</taxon>
        <taxon>Blattamonas</taxon>
    </lineage>
</organism>
<accession>A0ABQ9XXZ6</accession>
<protein>
    <submittedName>
        <fullName evidence="1">Uncharacterized protein</fullName>
    </submittedName>
</protein>
<keyword evidence="2" id="KW-1185">Reference proteome</keyword>
<comment type="caution">
    <text evidence="1">The sequence shown here is derived from an EMBL/GenBank/DDBJ whole genome shotgun (WGS) entry which is preliminary data.</text>
</comment>
<sequence length="128" mass="13781">MWLLLEGSNVPRLVCLQFGSASVLSLSGSAEVSSGANGILPEATYQFRSSSIPINYLSSLRVRSAQSTRKNVNTTEIVLHGIYFMSGSYSMLIRNGGNTFNISLTRSDSTTLVGEAPLHPLEALGRLE</sequence>
<reference evidence="1 2" key="1">
    <citation type="journal article" date="2022" name="bioRxiv">
        <title>Genomics of Preaxostyla Flagellates Illuminates Evolutionary Transitions and the Path Towards Mitochondrial Loss.</title>
        <authorList>
            <person name="Novak L.V.F."/>
            <person name="Treitli S.C."/>
            <person name="Pyrih J."/>
            <person name="Halakuc P."/>
            <person name="Pipaliya S.V."/>
            <person name="Vacek V."/>
            <person name="Brzon O."/>
            <person name="Soukal P."/>
            <person name="Eme L."/>
            <person name="Dacks J.B."/>
            <person name="Karnkowska A."/>
            <person name="Elias M."/>
            <person name="Hampl V."/>
        </authorList>
    </citation>
    <scope>NUCLEOTIDE SEQUENCE [LARGE SCALE GENOMIC DNA]</scope>
    <source>
        <strain evidence="1">NAU3</strain>
        <tissue evidence="1">Gut</tissue>
    </source>
</reference>
<evidence type="ECO:0000313" key="2">
    <source>
        <dbReference type="Proteomes" id="UP001281761"/>
    </source>
</evidence>
<dbReference type="EMBL" id="JARBJD010000057">
    <property type="protein sequence ID" value="KAK2956350.1"/>
    <property type="molecule type" value="Genomic_DNA"/>
</dbReference>
<dbReference type="Proteomes" id="UP001281761">
    <property type="component" value="Unassembled WGS sequence"/>
</dbReference>
<proteinExistence type="predicted"/>
<gene>
    <name evidence="1" type="ORF">BLNAU_8717</name>
</gene>
<evidence type="ECO:0000313" key="1">
    <source>
        <dbReference type="EMBL" id="KAK2956350.1"/>
    </source>
</evidence>